<organism evidence="1 2">
    <name type="scientific">Vineibacter terrae</name>
    <dbReference type="NCBI Taxonomy" id="2586908"/>
    <lineage>
        <taxon>Bacteria</taxon>
        <taxon>Pseudomonadati</taxon>
        <taxon>Pseudomonadota</taxon>
        <taxon>Alphaproteobacteria</taxon>
        <taxon>Hyphomicrobiales</taxon>
        <taxon>Vineibacter</taxon>
    </lineage>
</organism>
<protein>
    <submittedName>
        <fullName evidence="1">Uncharacterized protein</fullName>
    </submittedName>
</protein>
<dbReference type="RefSeq" id="WP_147844851.1">
    <property type="nucleotide sequence ID" value="NZ_VDUZ01000001.1"/>
</dbReference>
<comment type="caution">
    <text evidence="1">The sequence shown here is derived from an EMBL/GenBank/DDBJ whole genome shotgun (WGS) entry which is preliminary data.</text>
</comment>
<accession>A0A5C8PVS2</accession>
<keyword evidence="2" id="KW-1185">Reference proteome</keyword>
<gene>
    <name evidence="1" type="ORF">FHP25_00155</name>
</gene>
<evidence type="ECO:0000313" key="1">
    <source>
        <dbReference type="EMBL" id="TXL82151.1"/>
    </source>
</evidence>
<sequence length="443" mass="45298">MLGNLDTVLGDTSGRIRLAAGLVVALWLGVAWAHWSPTTRPEAAAGPPTYELRLLVAEGQPSPAGGMFDRFHVASQPIVTPLNRKGQTAFFATLIRSGAEEGVFRHEPDGRIDKIAAAGDSAPGGGTLSSFAKHPIVAMNDKGTVAFTAAVAGGKAVEGVFLHTAGRLKAIALTGTAAPGIANGTFADFEVPALDDNDNVVFLANVRRGREAVEGIFLSRGGELRKVLAAGDPAPGGGTFAAFGIPSINSAGTIAFTAVVEKGNVLGGIYLHQNSEARLLVGAGDKAPDDSTIAKFSERIALNESGTVAFNAILKYGTAPAAVLRVDGGSTGFVARIGEAAPEGGKFGYLGLWPAIADNGAITFIASLEGEAPGIAIFQSDGGQVRRIIAQGDALPGGQKLASFGLYPVVSASPDGQVAFATTPTSTGPGRDAIYAYLPVKRR</sequence>
<dbReference type="EMBL" id="VDUZ01000001">
    <property type="protein sequence ID" value="TXL82151.1"/>
    <property type="molecule type" value="Genomic_DNA"/>
</dbReference>
<dbReference type="NCBIfam" id="TIGR05002">
    <property type="entry name" value="NxxGxxAF_repeat"/>
    <property type="match status" value="6"/>
</dbReference>
<dbReference type="Pfam" id="PF24251">
    <property type="entry name" value="DUF7453"/>
    <property type="match status" value="2"/>
</dbReference>
<reference evidence="1 2" key="1">
    <citation type="submission" date="2019-06" db="EMBL/GenBank/DDBJ databases">
        <title>New taxonomy in bacterial strain CC-CFT640, isolated from vineyard.</title>
        <authorList>
            <person name="Lin S.-Y."/>
            <person name="Tsai C.-F."/>
            <person name="Young C.-C."/>
        </authorList>
    </citation>
    <scope>NUCLEOTIDE SEQUENCE [LARGE SCALE GENOMIC DNA]</scope>
    <source>
        <strain evidence="1 2">CC-CFT640</strain>
    </source>
</reference>
<dbReference type="Proteomes" id="UP000321638">
    <property type="component" value="Unassembled WGS sequence"/>
</dbReference>
<evidence type="ECO:0000313" key="2">
    <source>
        <dbReference type="Proteomes" id="UP000321638"/>
    </source>
</evidence>
<dbReference type="InterPro" id="IPR055876">
    <property type="entry name" value="DUF7453"/>
</dbReference>
<proteinExistence type="predicted"/>
<dbReference type="AlphaFoldDB" id="A0A5C8PVS2"/>
<dbReference type="OrthoDB" id="267377at2"/>
<name>A0A5C8PVS2_9HYPH</name>